<keyword evidence="3" id="KW-1185">Reference proteome</keyword>
<organism evidence="2 3">
    <name type="scientific">Staurois parvus</name>
    <dbReference type="NCBI Taxonomy" id="386267"/>
    <lineage>
        <taxon>Eukaryota</taxon>
        <taxon>Metazoa</taxon>
        <taxon>Chordata</taxon>
        <taxon>Craniata</taxon>
        <taxon>Vertebrata</taxon>
        <taxon>Euteleostomi</taxon>
        <taxon>Amphibia</taxon>
        <taxon>Batrachia</taxon>
        <taxon>Anura</taxon>
        <taxon>Neobatrachia</taxon>
        <taxon>Ranoidea</taxon>
        <taxon>Ranidae</taxon>
        <taxon>Staurois</taxon>
    </lineage>
</organism>
<sequence length="66" mass="7770">MNRVMKLFEDPFSRDLVERHVRVLRKVARTYCNGFFLKDLPQIVKILNICAARAGDHTEYIDPMCD</sequence>
<dbReference type="PANTHER" id="PTHR14716">
    <property type="entry name" value="CILIA- AND FLAGELLA-ASSOCIATED PROTEIN 69"/>
    <property type="match status" value="1"/>
</dbReference>
<gene>
    <name evidence="2" type="ORF">SPARVUS_LOCUS8333795</name>
</gene>
<accession>A0ABN9DXI5</accession>
<protein>
    <recommendedName>
        <fullName evidence="1">Cilia- and flagella-associated protein 69 ARM repeats domain-containing protein</fullName>
    </recommendedName>
</protein>
<proteinExistence type="predicted"/>
<comment type="caution">
    <text evidence="2">The sequence shown here is derived from an EMBL/GenBank/DDBJ whole genome shotgun (WGS) entry which is preliminary data.</text>
</comment>
<evidence type="ECO:0000313" key="3">
    <source>
        <dbReference type="Proteomes" id="UP001162483"/>
    </source>
</evidence>
<name>A0ABN9DXI5_9NEOB</name>
<dbReference type="EMBL" id="CATNWA010014798">
    <property type="protein sequence ID" value="CAI9576037.1"/>
    <property type="molecule type" value="Genomic_DNA"/>
</dbReference>
<reference evidence="2" key="1">
    <citation type="submission" date="2023-05" db="EMBL/GenBank/DDBJ databases">
        <authorList>
            <person name="Stuckert A."/>
        </authorList>
    </citation>
    <scope>NUCLEOTIDE SEQUENCE</scope>
</reference>
<evidence type="ECO:0000313" key="2">
    <source>
        <dbReference type="EMBL" id="CAI9576037.1"/>
    </source>
</evidence>
<feature type="domain" description="Cilia- and flagella-associated protein 69 ARM repeats" evidence="1">
    <location>
        <begin position="1"/>
        <end position="66"/>
    </location>
</feature>
<dbReference type="Pfam" id="PF21049">
    <property type="entry name" value="CFA69_ARM_rpt"/>
    <property type="match status" value="1"/>
</dbReference>
<dbReference type="InterPro" id="IPR048732">
    <property type="entry name" value="CFA69"/>
</dbReference>
<dbReference type="PANTHER" id="PTHR14716:SF0">
    <property type="entry name" value="CILIA- AND FLAGELLA-ASSOCIATED PROTEIN 69"/>
    <property type="match status" value="1"/>
</dbReference>
<feature type="non-terminal residue" evidence="2">
    <location>
        <position position="66"/>
    </location>
</feature>
<dbReference type="Proteomes" id="UP001162483">
    <property type="component" value="Unassembled WGS sequence"/>
</dbReference>
<evidence type="ECO:0000259" key="1">
    <source>
        <dbReference type="Pfam" id="PF21049"/>
    </source>
</evidence>
<dbReference type="InterPro" id="IPR048733">
    <property type="entry name" value="CFA69_ARM_dom"/>
</dbReference>